<name>A0A8S3BJ96_9BILA</name>
<feature type="non-terminal residue" evidence="2">
    <location>
        <position position="1"/>
    </location>
</feature>
<feature type="compositionally biased region" description="Low complexity" evidence="1">
    <location>
        <begin position="1"/>
        <end position="24"/>
    </location>
</feature>
<dbReference type="Proteomes" id="UP000681720">
    <property type="component" value="Unassembled WGS sequence"/>
</dbReference>
<organism evidence="2 3">
    <name type="scientific">Rotaria magnacalcarata</name>
    <dbReference type="NCBI Taxonomy" id="392030"/>
    <lineage>
        <taxon>Eukaryota</taxon>
        <taxon>Metazoa</taxon>
        <taxon>Spiralia</taxon>
        <taxon>Gnathifera</taxon>
        <taxon>Rotifera</taxon>
        <taxon>Eurotatoria</taxon>
        <taxon>Bdelloidea</taxon>
        <taxon>Philodinida</taxon>
        <taxon>Philodinidae</taxon>
        <taxon>Rotaria</taxon>
    </lineage>
</organism>
<evidence type="ECO:0000313" key="3">
    <source>
        <dbReference type="Proteomes" id="UP000681720"/>
    </source>
</evidence>
<feature type="non-terminal residue" evidence="2">
    <location>
        <position position="80"/>
    </location>
</feature>
<dbReference type="AlphaFoldDB" id="A0A8S3BJ96"/>
<dbReference type="EMBL" id="CAJOBJ010155636">
    <property type="protein sequence ID" value="CAF4825327.1"/>
    <property type="molecule type" value="Genomic_DNA"/>
</dbReference>
<sequence>ESPISTDETTTTTTTITLKSPISTGKQEFRTRGRRPKHRKLKDKPAPIISMERRVSEEIPPVVINEPTPVLKSTELPSSA</sequence>
<reference evidence="2" key="1">
    <citation type="submission" date="2021-02" db="EMBL/GenBank/DDBJ databases">
        <authorList>
            <person name="Nowell W R."/>
        </authorList>
    </citation>
    <scope>NUCLEOTIDE SEQUENCE</scope>
</reference>
<feature type="region of interest" description="Disordered" evidence="1">
    <location>
        <begin position="1"/>
        <end position="45"/>
    </location>
</feature>
<protein>
    <submittedName>
        <fullName evidence="2">Uncharacterized protein</fullName>
    </submittedName>
</protein>
<evidence type="ECO:0000256" key="1">
    <source>
        <dbReference type="SAM" id="MobiDB-lite"/>
    </source>
</evidence>
<proteinExistence type="predicted"/>
<gene>
    <name evidence="2" type="ORF">GIL414_LOCUS48201</name>
</gene>
<feature type="compositionally biased region" description="Basic residues" evidence="1">
    <location>
        <begin position="32"/>
        <end position="42"/>
    </location>
</feature>
<comment type="caution">
    <text evidence="2">The sequence shown here is derived from an EMBL/GenBank/DDBJ whole genome shotgun (WGS) entry which is preliminary data.</text>
</comment>
<accession>A0A8S3BJ96</accession>
<evidence type="ECO:0000313" key="2">
    <source>
        <dbReference type="EMBL" id="CAF4825327.1"/>
    </source>
</evidence>